<organism evidence="2">
    <name type="scientific">Mesotoga infera</name>
    <dbReference type="NCBI Taxonomy" id="1236046"/>
    <lineage>
        <taxon>Bacteria</taxon>
        <taxon>Thermotogati</taxon>
        <taxon>Thermotogota</taxon>
        <taxon>Thermotogae</taxon>
        <taxon>Kosmotogales</taxon>
        <taxon>Kosmotogaceae</taxon>
        <taxon>Mesotoga</taxon>
    </lineage>
</organism>
<protein>
    <submittedName>
        <fullName evidence="2">Uncharacterized protein</fullName>
    </submittedName>
</protein>
<dbReference type="AlphaFoldDB" id="A0A7C1H8P5"/>
<evidence type="ECO:0000313" key="2">
    <source>
        <dbReference type="EMBL" id="HDP78487.1"/>
    </source>
</evidence>
<accession>A0A7C1H8P5</accession>
<gene>
    <name evidence="2" type="ORF">ENN47_09965</name>
</gene>
<dbReference type="Proteomes" id="UP000886198">
    <property type="component" value="Unassembled WGS sequence"/>
</dbReference>
<reference evidence="2" key="1">
    <citation type="journal article" date="2020" name="mSystems">
        <title>Genome- and Community-Level Interaction Insights into Carbon Utilization and Element Cycling Functions of Hydrothermarchaeota in Hydrothermal Sediment.</title>
        <authorList>
            <person name="Zhou Z."/>
            <person name="Liu Y."/>
            <person name="Xu W."/>
            <person name="Pan J."/>
            <person name="Luo Z.H."/>
            <person name="Li M."/>
        </authorList>
    </citation>
    <scope>NUCLEOTIDE SEQUENCE [LARGE SCALE GENOMIC DNA]</scope>
    <source>
        <strain evidence="2">SpSt-1179</strain>
    </source>
</reference>
<dbReference type="EMBL" id="DSBT01000307">
    <property type="protein sequence ID" value="HDP78487.1"/>
    <property type="molecule type" value="Genomic_DNA"/>
</dbReference>
<feature type="chain" id="PRO_5028483468" evidence="1">
    <location>
        <begin position="23"/>
        <end position="178"/>
    </location>
</feature>
<comment type="caution">
    <text evidence="2">The sequence shown here is derived from an EMBL/GenBank/DDBJ whole genome shotgun (WGS) entry which is preliminary data.</text>
</comment>
<evidence type="ECO:0000256" key="1">
    <source>
        <dbReference type="SAM" id="SignalP"/>
    </source>
</evidence>
<proteinExistence type="predicted"/>
<name>A0A7C1H8P5_9BACT</name>
<sequence>MKQRKALLLCLGILILAVSLQAVTLSATGKVTTDIAWELVSASPELAGDGPAFSSGSLVSPEDATMIVIERPEIAGGQGKDRRFIVMATLSSGAQISLRLSSEPILWNPSNKSGSVTLLYTGYLTLATQGVASDFLDIVFHPAGEVITFYIQYLLEPNDMSFLGDSVITFTVIDLGEK</sequence>
<feature type="signal peptide" evidence="1">
    <location>
        <begin position="1"/>
        <end position="22"/>
    </location>
</feature>
<keyword evidence="1" id="KW-0732">Signal</keyword>